<dbReference type="OrthoDB" id="3629104at2"/>
<organism evidence="1 2">
    <name type="scientific">Amycolatopsis pithecellobii</name>
    <dbReference type="NCBI Taxonomy" id="664692"/>
    <lineage>
        <taxon>Bacteria</taxon>
        <taxon>Bacillati</taxon>
        <taxon>Actinomycetota</taxon>
        <taxon>Actinomycetes</taxon>
        <taxon>Pseudonocardiales</taxon>
        <taxon>Pseudonocardiaceae</taxon>
        <taxon>Amycolatopsis</taxon>
    </lineage>
</organism>
<reference evidence="1 2" key="1">
    <citation type="submission" date="2019-11" db="EMBL/GenBank/DDBJ databases">
        <title>Draft genome of Amycolatopsis RM579.</title>
        <authorList>
            <person name="Duangmal K."/>
            <person name="Mingma R."/>
        </authorList>
    </citation>
    <scope>NUCLEOTIDE SEQUENCE [LARGE SCALE GENOMIC DNA]</scope>
    <source>
        <strain evidence="1 2">RM579</strain>
    </source>
</reference>
<accession>A0A6N7YVC7</accession>
<sequence>MECASCVSELDHCHGTLVIHEDDFVECTDPQCGDFDLVRHFLTVTCAEIDGECHCTAVLVEEYAKAS</sequence>
<comment type="caution">
    <text evidence="1">The sequence shown here is derived from an EMBL/GenBank/DDBJ whole genome shotgun (WGS) entry which is preliminary data.</text>
</comment>
<dbReference type="AlphaFoldDB" id="A0A6N7YVC7"/>
<gene>
    <name evidence="1" type="ORF">GKO32_02355</name>
</gene>
<dbReference type="Proteomes" id="UP000440096">
    <property type="component" value="Unassembled WGS sequence"/>
</dbReference>
<evidence type="ECO:0000313" key="1">
    <source>
        <dbReference type="EMBL" id="MTD52823.1"/>
    </source>
</evidence>
<name>A0A6N7YVC7_9PSEU</name>
<dbReference type="EMBL" id="WMBA01000002">
    <property type="protein sequence ID" value="MTD52823.1"/>
    <property type="molecule type" value="Genomic_DNA"/>
</dbReference>
<proteinExistence type="predicted"/>
<protein>
    <submittedName>
        <fullName evidence="1">Uncharacterized protein</fullName>
    </submittedName>
</protein>
<dbReference type="RefSeq" id="WP_154755046.1">
    <property type="nucleotide sequence ID" value="NZ_WMBA01000002.1"/>
</dbReference>
<keyword evidence="2" id="KW-1185">Reference proteome</keyword>
<evidence type="ECO:0000313" key="2">
    <source>
        <dbReference type="Proteomes" id="UP000440096"/>
    </source>
</evidence>